<comment type="caution">
    <text evidence="7">The sequence shown here is derived from an EMBL/GenBank/DDBJ whole genome shotgun (WGS) entry which is preliminary data.</text>
</comment>
<accession>A0AB34J0K8</accession>
<dbReference type="InterPro" id="IPR001841">
    <property type="entry name" value="Znf_RING"/>
</dbReference>
<dbReference type="PROSITE" id="PS00518">
    <property type="entry name" value="ZF_RING_1"/>
    <property type="match status" value="1"/>
</dbReference>
<dbReference type="InterPro" id="IPR018957">
    <property type="entry name" value="Znf_C3HC4_RING-type"/>
</dbReference>
<evidence type="ECO:0000256" key="4">
    <source>
        <dbReference type="PROSITE-ProRule" id="PRU00175"/>
    </source>
</evidence>
<dbReference type="EMBL" id="JBGBPQ010000014">
    <property type="protein sequence ID" value="KAL1510894.1"/>
    <property type="molecule type" value="Genomic_DNA"/>
</dbReference>
<reference evidence="7 8" key="1">
    <citation type="journal article" date="2024" name="Science">
        <title>Giant polyketide synthase enzymes in the biosynthesis of giant marine polyether toxins.</title>
        <authorList>
            <person name="Fallon T.R."/>
            <person name="Shende V.V."/>
            <person name="Wierzbicki I.H."/>
            <person name="Pendleton A.L."/>
            <person name="Watervoot N.F."/>
            <person name="Auber R.P."/>
            <person name="Gonzalez D.J."/>
            <person name="Wisecaver J.H."/>
            <person name="Moore B.S."/>
        </authorList>
    </citation>
    <scope>NUCLEOTIDE SEQUENCE [LARGE SCALE GENOMIC DNA]</scope>
    <source>
        <strain evidence="7 8">12B1</strain>
    </source>
</reference>
<dbReference type="Gene3D" id="1.20.120.1750">
    <property type="match status" value="1"/>
</dbReference>
<dbReference type="AlphaFoldDB" id="A0AB34J0K8"/>
<organism evidence="7 8">
    <name type="scientific">Prymnesium parvum</name>
    <name type="common">Toxic golden alga</name>
    <dbReference type="NCBI Taxonomy" id="97485"/>
    <lineage>
        <taxon>Eukaryota</taxon>
        <taxon>Haptista</taxon>
        <taxon>Haptophyta</taxon>
        <taxon>Prymnesiophyceae</taxon>
        <taxon>Prymnesiales</taxon>
        <taxon>Prymnesiaceae</taxon>
        <taxon>Prymnesium</taxon>
    </lineage>
</organism>
<dbReference type="GO" id="GO:0008270">
    <property type="term" value="F:zinc ion binding"/>
    <property type="evidence" value="ECO:0007669"/>
    <property type="project" value="UniProtKB-KW"/>
</dbReference>
<dbReference type="PROSITE" id="PS50089">
    <property type="entry name" value="ZF_RING_2"/>
    <property type="match status" value="1"/>
</dbReference>
<keyword evidence="2 4" id="KW-0863">Zinc-finger</keyword>
<evidence type="ECO:0000256" key="3">
    <source>
        <dbReference type="ARBA" id="ARBA00022833"/>
    </source>
</evidence>
<name>A0AB34J0K8_PRYPA</name>
<keyword evidence="3" id="KW-0862">Zinc</keyword>
<keyword evidence="5" id="KW-0472">Membrane</keyword>
<keyword evidence="1" id="KW-0479">Metal-binding</keyword>
<evidence type="ECO:0000256" key="5">
    <source>
        <dbReference type="SAM" id="Phobius"/>
    </source>
</evidence>
<evidence type="ECO:0000259" key="6">
    <source>
        <dbReference type="PROSITE" id="PS50089"/>
    </source>
</evidence>
<evidence type="ECO:0000256" key="2">
    <source>
        <dbReference type="ARBA" id="ARBA00022771"/>
    </source>
</evidence>
<dbReference type="SMART" id="SM00184">
    <property type="entry name" value="RING"/>
    <property type="match status" value="1"/>
</dbReference>
<feature type="domain" description="RING-type" evidence="6">
    <location>
        <begin position="24"/>
        <end position="67"/>
    </location>
</feature>
<dbReference type="Gene3D" id="3.30.40.10">
    <property type="entry name" value="Zinc/RING finger domain, C3HC4 (zinc finger)"/>
    <property type="match status" value="1"/>
</dbReference>
<keyword evidence="5" id="KW-0812">Transmembrane</keyword>
<keyword evidence="5" id="KW-1133">Transmembrane helix</keyword>
<keyword evidence="8" id="KW-1185">Reference proteome</keyword>
<dbReference type="InterPro" id="IPR013083">
    <property type="entry name" value="Znf_RING/FYVE/PHD"/>
</dbReference>
<proteinExistence type="predicted"/>
<dbReference type="Proteomes" id="UP001515480">
    <property type="component" value="Unassembled WGS sequence"/>
</dbReference>
<dbReference type="Pfam" id="PF00097">
    <property type="entry name" value="zf-C3HC4"/>
    <property type="match status" value="1"/>
</dbReference>
<feature type="transmembrane region" description="Helical" evidence="5">
    <location>
        <begin position="185"/>
        <end position="208"/>
    </location>
</feature>
<evidence type="ECO:0000256" key="1">
    <source>
        <dbReference type="ARBA" id="ARBA00022723"/>
    </source>
</evidence>
<evidence type="ECO:0000313" key="7">
    <source>
        <dbReference type="EMBL" id="KAL1510894.1"/>
    </source>
</evidence>
<protein>
    <recommendedName>
        <fullName evidence="6">RING-type domain-containing protein</fullName>
    </recommendedName>
</protein>
<sequence>MPPLHESEGQQCFDCLPVDDEPICGICLDAPRSPLSLECAHSFCSPCLLRYLEISHPSSLVACPLCKHPTFTLDLAPALGYTPPAAPLPAPAAPPPPPNVERAFRRHAARCHLKCCPGCGAPIEKRGGCDSMRCRQCATCFSWRDARGYVPCSRLHFDDGAWYLGSTCRGCSALASTKLAAWRAVALPVVAGAAVAVSIGGGCFLAWWSVTTSWRRSRANFFDDLLM</sequence>
<evidence type="ECO:0000313" key="8">
    <source>
        <dbReference type="Proteomes" id="UP001515480"/>
    </source>
</evidence>
<gene>
    <name evidence="7" type="ORF">AB1Y20_005726</name>
</gene>
<dbReference type="InterPro" id="IPR017907">
    <property type="entry name" value="Znf_RING_CS"/>
</dbReference>
<dbReference type="SUPFAM" id="SSF57850">
    <property type="entry name" value="RING/U-box"/>
    <property type="match status" value="2"/>
</dbReference>